<dbReference type="PANTHER" id="PTHR30603">
    <property type="entry name" value="RNA POLYMERASE SIGMA FACTOR RPO"/>
    <property type="match status" value="1"/>
</dbReference>
<keyword evidence="5" id="KW-0175">Coiled coil</keyword>
<evidence type="ECO:0000256" key="5">
    <source>
        <dbReference type="SAM" id="Coils"/>
    </source>
</evidence>
<evidence type="ECO:0000313" key="8">
    <source>
        <dbReference type="EMBL" id="EHO75050.1"/>
    </source>
</evidence>
<organism evidence="8 9">
    <name type="scientific">Prevotella micans F0438</name>
    <dbReference type="NCBI Taxonomy" id="883158"/>
    <lineage>
        <taxon>Bacteria</taxon>
        <taxon>Pseudomonadati</taxon>
        <taxon>Bacteroidota</taxon>
        <taxon>Bacteroidia</taxon>
        <taxon>Bacteroidales</taxon>
        <taxon>Prevotellaceae</taxon>
        <taxon>Prevotella</taxon>
    </lineage>
</organism>
<dbReference type="GO" id="GO:0016987">
    <property type="term" value="F:sigma factor activity"/>
    <property type="evidence" value="ECO:0007669"/>
    <property type="project" value="UniProtKB-KW"/>
</dbReference>
<dbReference type="PIRSF" id="PIRSF000770">
    <property type="entry name" value="RNA_pol_sigma-SigE/K"/>
    <property type="match status" value="1"/>
</dbReference>
<dbReference type="Pfam" id="PF04545">
    <property type="entry name" value="Sigma70_r4"/>
    <property type="match status" value="1"/>
</dbReference>
<dbReference type="RefSeq" id="WP_006950976.1">
    <property type="nucleotide sequence ID" value="NZ_JH594521.1"/>
</dbReference>
<keyword evidence="3" id="KW-0238">DNA-binding</keyword>
<dbReference type="PRINTS" id="PR00046">
    <property type="entry name" value="SIGMA70FCT"/>
</dbReference>
<dbReference type="eggNOG" id="COG0568">
    <property type="taxonomic scope" value="Bacteria"/>
</dbReference>
<feature type="domain" description="RNA polymerase sigma-70 region 4" evidence="7">
    <location>
        <begin position="171"/>
        <end position="222"/>
    </location>
</feature>
<evidence type="ECO:0008006" key="10">
    <source>
        <dbReference type="Google" id="ProtNLM"/>
    </source>
</evidence>
<dbReference type="GO" id="GO:0003677">
    <property type="term" value="F:DNA binding"/>
    <property type="evidence" value="ECO:0007669"/>
    <property type="project" value="UniProtKB-KW"/>
</dbReference>
<protein>
    <recommendedName>
        <fullName evidence="10">RNA polymerase sigma-70 domain-containing protein</fullName>
    </recommendedName>
</protein>
<dbReference type="InterPro" id="IPR007627">
    <property type="entry name" value="RNA_pol_sigma70_r2"/>
</dbReference>
<dbReference type="HOGENOM" id="CLU_014793_3_5_10"/>
<dbReference type="InterPro" id="IPR050239">
    <property type="entry name" value="Sigma-70_RNA_pol_init_factors"/>
</dbReference>
<dbReference type="InterPro" id="IPR007630">
    <property type="entry name" value="RNA_pol_sigma70_r4"/>
</dbReference>
<dbReference type="InterPro" id="IPR013324">
    <property type="entry name" value="RNA_pol_sigma_r3/r4-like"/>
</dbReference>
<sequence>MNTNYQDDIAKLAPITPLTDEEERNLAAQIKLGDSQALEKLTKANLKFVVSIAHKYAGQGLDDDDLISEGNIALMHAAQKYDSSLGTRFVLFASPFIHRAMKEAIAEQTARLSPKSQAACLYRKTLSIDQPLPLGSKTGFTLQSQLENTDAPHADQQAENNLLKEQLEQHMAILSEREQQIISHLYGLFGKQQLTMAETATELNLKRERVRQLRNKAFRKLFKHLRTL</sequence>
<dbReference type="Proteomes" id="UP000016023">
    <property type="component" value="Unassembled WGS sequence"/>
</dbReference>
<feature type="domain" description="RNA polymerase sigma-70 region 2" evidence="6">
    <location>
        <begin position="43"/>
        <end position="109"/>
    </location>
</feature>
<dbReference type="AlphaFoldDB" id="H1PZK5"/>
<reference evidence="8 9" key="1">
    <citation type="submission" date="2011-12" db="EMBL/GenBank/DDBJ databases">
        <title>The Genome Sequence of Prevotella micans F0438.</title>
        <authorList>
            <consortium name="The Broad Institute Genome Sequencing Platform"/>
            <person name="Earl A."/>
            <person name="Ward D."/>
            <person name="Feldgarden M."/>
            <person name="Gevers D."/>
            <person name="Izard J."/>
            <person name="Baranova O.V."/>
            <person name="Blanton J.M."/>
            <person name="Wade W.G."/>
            <person name="Dewhirst F.E."/>
            <person name="Young S.K."/>
            <person name="Zeng Q."/>
            <person name="Gargeya S."/>
            <person name="Fitzgerald M."/>
            <person name="Haas B."/>
            <person name="Abouelleil A."/>
            <person name="Alvarado L."/>
            <person name="Arachchi H.M."/>
            <person name="Berlin A."/>
            <person name="Chapman S.B."/>
            <person name="Gearin G."/>
            <person name="Goldberg J."/>
            <person name="Griggs A."/>
            <person name="Gujja S."/>
            <person name="Hansen M."/>
            <person name="Heiman D."/>
            <person name="Howarth C."/>
            <person name="Larimer J."/>
            <person name="Lui A."/>
            <person name="MacDonald P.J.P."/>
            <person name="McCowen C."/>
            <person name="Montmayeur A."/>
            <person name="Murphy C."/>
            <person name="Neiman D."/>
            <person name="Pearson M."/>
            <person name="Priest M."/>
            <person name="Roberts A."/>
            <person name="Saif S."/>
            <person name="Shea T."/>
            <person name="Sisk P."/>
            <person name="Stolte C."/>
            <person name="Sykes S."/>
            <person name="Wortman J."/>
            <person name="Nusbaum C."/>
            <person name="Birren B."/>
        </authorList>
    </citation>
    <scope>NUCLEOTIDE SEQUENCE [LARGE SCALE GENOMIC DNA]</scope>
    <source>
        <strain evidence="8 9">F0438</strain>
    </source>
</reference>
<feature type="coiled-coil region" evidence="5">
    <location>
        <begin position="160"/>
        <end position="216"/>
    </location>
</feature>
<evidence type="ECO:0000256" key="1">
    <source>
        <dbReference type="ARBA" id="ARBA00023015"/>
    </source>
</evidence>
<dbReference type="SUPFAM" id="SSF88659">
    <property type="entry name" value="Sigma3 and sigma4 domains of RNA polymerase sigma factors"/>
    <property type="match status" value="1"/>
</dbReference>
<dbReference type="SUPFAM" id="SSF88946">
    <property type="entry name" value="Sigma2 domain of RNA polymerase sigma factors"/>
    <property type="match status" value="1"/>
</dbReference>
<comment type="caution">
    <text evidence="8">The sequence shown here is derived from an EMBL/GenBank/DDBJ whole genome shotgun (WGS) entry which is preliminary data.</text>
</comment>
<name>H1PZK5_9BACT</name>
<dbReference type="PATRIC" id="fig|883158.3.peg.101"/>
<keyword evidence="1" id="KW-0805">Transcription regulation</keyword>
<evidence type="ECO:0000256" key="2">
    <source>
        <dbReference type="ARBA" id="ARBA00023082"/>
    </source>
</evidence>
<gene>
    <name evidence="8" type="ORF">HMPREF9140_00093</name>
</gene>
<dbReference type="EMBL" id="AGWK01000001">
    <property type="protein sequence ID" value="EHO75050.1"/>
    <property type="molecule type" value="Genomic_DNA"/>
</dbReference>
<dbReference type="PANTHER" id="PTHR30603:SF47">
    <property type="entry name" value="RNA POLYMERASE SIGMA FACTOR SIGD, CHLOROPLASTIC"/>
    <property type="match status" value="1"/>
</dbReference>
<dbReference type="Pfam" id="PF04542">
    <property type="entry name" value="Sigma70_r2"/>
    <property type="match status" value="1"/>
</dbReference>
<keyword evidence="9" id="KW-1185">Reference proteome</keyword>
<dbReference type="InterPro" id="IPR013325">
    <property type="entry name" value="RNA_pol_sigma_r2"/>
</dbReference>
<keyword evidence="2" id="KW-0731">Sigma factor</keyword>
<dbReference type="NCBIfam" id="TIGR02937">
    <property type="entry name" value="sigma70-ECF"/>
    <property type="match status" value="1"/>
</dbReference>
<accession>H1PZK5</accession>
<proteinExistence type="predicted"/>
<dbReference type="Gene3D" id="1.20.120.1810">
    <property type="match status" value="1"/>
</dbReference>
<dbReference type="STRING" id="883158.HMPREF9140_00093"/>
<evidence type="ECO:0000256" key="3">
    <source>
        <dbReference type="ARBA" id="ARBA00023125"/>
    </source>
</evidence>
<dbReference type="InterPro" id="IPR014284">
    <property type="entry name" value="RNA_pol_sigma-70_dom"/>
</dbReference>
<dbReference type="Gene3D" id="1.10.10.10">
    <property type="entry name" value="Winged helix-like DNA-binding domain superfamily/Winged helix DNA-binding domain"/>
    <property type="match status" value="1"/>
</dbReference>
<evidence type="ECO:0000256" key="4">
    <source>
        <dbReference type="ARBA" id="ARBA00023163"/>
    </source>
</evidence>
<dbReference type="CDD" id="cd06171">
    <property type="entry name" value="Sigma70_r4"/>
    <property type="match status" value="1"/>
</dbReference>
<evidence type="ECO:0000259" key="6">
    <source>
        <dbReference type="Pfam" id="PF04542"/>
    </source>
</evidence>
<dbReference type="InterPro" id="IPR036388">
    <property type="entry name" value="WH-like_DNA-bd_sf"/>
</dbReference>
<dbReference type="GO" id="GO:0006352">
    <property type="term" value="P:DNA-templated transcription initiation"/>
    <property type="evidence" value="ECO:0007669"/>
    <property type="project" value="InterPro"/>
</dbReference>
<dbReference type="InterPro" id="IPR000943">
    <property type="entry name" value="RNA_pol_sigma70"/>
</dbReference>
<keyword evidence="4" id="KW-0804">Transcription</keyword>
<evidence type="ECO:0000259" key="7">
    <source>
        <dbReference type="Pfam" id="PF04545"/>
    </source>
</evidence>
<evidence type="ECO:0000313" key="9">
    <source>
        <dbReference type="Proteomes" id="UP000016023"/>
    </source>
</evidence>